<dbReference type="InterPro" id="IPR036236">
    <property type="entry name" value="Znf_C2H2_sf"/>
</dbReference>
<protein>
    <submittedName>
        <fullName evidence="10">Putative Zinc finger protein</fullName>
    </submittedName>
</protein>
<evidence type="ECO:0000256" key="4">
    <source>
        <dbReference type="ARBA" id="ARBA00022771"/>
    </source>
</evidence>
<keyword evidence="5" id="KW-0862">Zinc</keyword>
<dbReference type="PROSITE" id="PS50157">
    <property type="entry name" value="ZINC_FINGER_C2H2_2"/>
    <property type="match status" value="2"/>
</dbReference>
<dbReference type="PANTHER" id="PTHR40626">
    <property type="entry name" value="MIP31509P"/>
    <property type="match status" value="1"/>
</dbReference>
<dbReference type="Proteomes" id="UP000039046">
    <property type="component" value="Unassembled WGS sequence"/>
</dbReference>
<feature type="compositionally biased region" description="Low complexity" evidence="8">
    <location>
        <begin position="921"/>
        <end position="935"/>
    </location>
</feature>
<feature type="region of interest" description="Disordered" evidence="8">
    <location>
        <begin position="913"/>
        <end position="967"/>
    </location>
</feature>
<dbReference type="PROSITE" id="PS00028">
    <property type="entry name" value="ZINC_FINGER_C2H2_1"/>
    <property type="match status" value="2"/>
</dbReference>
<dbReference type="SUPFAM" id="SSF57667">
    <property type="entry name" value="beta-beta-alpha zinc fingers"/>
    <property type="match status" value="1"/>
</dbReference>
<comment type="subcellular location">
    <subcellularLocation>
        <location evidence="1">Nucleus</location>
    </subcellularLocation>
</comment>
<dbReference type="HOGENOM" id="CLU_008344_0_0_1"/>
<evidence type="ECO:0000256" key="8">
    <source>
        <dbReference type="SAM" id="MobiDB-lite"/>
    </source>
</evidence>
<organism evidence="10 11">
    <name type="scientific">[Torrubiella] hemipterigena</name>
    <dbReference type="NCBI Taxonomy" id="1531966"/>
    <lineage>
        <taxon>Eukaryota</taxon>
        <taxon>Fungi</taxon>
        <taxon>Dikarya</taxon>
        <taxon>Ascomycota</taxon>
        <taxon>Pezizomycotina</taxon>
        <taxon>Sordariomycetes</taxon>
        <taxon>Hypocreomycetidae</taxon>
        <taxon>Hypocreales</taxon>
        <taxon>Clavicipitaceae</taxon>
        <taxon>Clavicipitaceae incertae sedis</taxon>
        <taxon>'Torrubiella' clade</taxon>
    </lineage>
</organism>
<dbReference type="GO" id="GO:0000981">
    <property type="term" value="F:DNA-binding transcription factor activity, RNA polymerase II-specific"/>
    <property type="evidence" value="ECO:0007669"/>
    <property type="project" value="InterPro"/>
</dbReference>
<dbReference type="Pfam" id="PF00096">
    <property type="entry name" value="zf-C2H2"/>
    <property type="match status" value="2"/>
</dbReference>
<evidence type="ECO:0000256" key="1">
    <source>
        <dbReference type="ARBA" id="ARBA00004123"/>
    </source>
</evidence>
<keyword evidence="6" id="KW-0539">Nucleus</keyword>
<dbReference type="OrthoDB" id="6077919at2759"/>
<reference evidence="10 11" key="1">
    <citation type="journal article" date="2015" name="Genome Announc.">
        <title>Draft Genome Sequence and Gene Annotation of the Entomopathogenic Fungus Verticillium hemipterigenum.</title>
        <authorList>
            <person name="Horn F."/>
            <person name="Habel A."/>
            <person name="Scharf D.H."/>
            <person name="Dworschak J."/>
            <person name="Brakhage A.A."/>
            <person name="Guthke R."/>
            <person name="Hertweck C."/>
            <person name="Linde J."/>
        </authorList>
    </citation>
    <scope>NUCLEOTIDE SEQUENCE [LARGE SCALE GENOMIC DNA]</scope>
</reference>
<dbReference type="GO" id="GO:0005634">
    <property type="term" value="C:nucleus"/>
    <property type="evidence" value="ECO:0007669"/>
    <property type="project" value="UniProtKB-SubCell"/>
</dbReference>
<feature type="region of interest" description="Disordered" evidence="8">
    <location>
        <begin position="589"/>
        <end position="611"/>
    </location>
</feature>
<keyword evidence="4 7" id="KW-0863">Zinc-finger</keyword>
<dbReference type="GO" id="GO:0000978">
    <property type="term" value="F:RNA polymerase II cis-regulatory region sequence-specific DNA binding"/>
    <property type="evidence" value="ECO:0007669"/>
    <property type="project" value="InterPro"/>
</dbReference>
<dbReference type="InterPro" id="IPR007219">
    <property type="entry name" value="XnlR_reg_dom"/>
</dbReference>
<dbReference type="CDD" id="cd12148">
    <property type="entry name" value="fungal_TF_MHR"/>
    <property type="match status" value="1"/>
</dbReference>
<sequence>MVINDSAPRSSRALNMSNATVAAANSAAANADAKTTDAATANAKPANNFPPPKTDKPRPHVCTTCQRSFARLEHLKRHERSHTKEKPFECPECARCFARRDLLLRHQQKLHQTSTPSSRPRNRRESASGVTPAQARRKSSIVGASPVVGANASGNASMRPRANTISHVDINAMQMIASATASAARGPGGHNRHPSLSGLPANAMHGLGLSLMNQRGLSQTLGKLDTATLANGEFDAGLRTAPALSAFTPDFDFENFVFGSGSTINPNALHYSDSAHSVGLDQRSPFPGTLNDISSTQTFEDNFDWVTGFENQINIRSNENVIDGSSPSAISTTSQSGMSDVMVDGSNQPLPASTSSMWQPSVMGPPQLTNPFAMDLNGSVFPDLLNGAPVSPQPASQKINDPYLSASHNSMRSLSPSAVKTRGALHPLGLHAVPDVQPTLPPGNNGASPVTTITEATRTAIVNTLSHRQNFGGRKRTLATSPSAQGQVGMGAGFNLPSIQDLQRYVASYLSYFHPHFPFLHLPTLSFDMSTAPTDEDGAIGGRGCLLLAISMIGALYAGDAAQSKDLFEMSKKMIFLFLEERRKAEMDRHADAKARRSASAGADHSSMPSDDGADTPVWLVQAMLLNVSYGHNVIDKIATSIASTHCIALVSLAQAAGLGKQTPLSTPPADIVMSDDPNVNWSKHAELLEHQQWIEWSRMEERKRTMYAVFILSSLLVTAYNHAPPLTNSEISLDLPCDEEFFSAESSTAFFAKGGIEAAAHNTVPFSEALAELLHAGERQKQQQGDSQNAQASNLKTSSVGCLLLIYALHNYIWETRQRHQNEVWTTEETEKMHRHIEPALRAWQILWANNPQHSVAQPIGIGLGPASSDAIPLLDLAYVRLFIELAGAKERFWDRDWEGMAAEIAKGSQLVPVAGRSPGSNDGTENTDGTDTSVHGSVFSASPANQSTTTDGSMNKAPLSGALTESEKLASRREKHLRKASFFAADSLAMSESLGFAMSTTHGPELALPAALCIFECAQVLIEWVATVQDRVGAYIGIMGRDEIDFGSMPAIMVLEDDDVKLLEKVQNMIAAAESKIKLQLTMDGSDQDFVLDNSGGFCSKLLQLVGMMFDKAGVWQVYNLMSQCALAQVSACTARAERSVAARG</sequence>
<evidence type="ECO:0000256" key="6">
    <source>
        <dbReference type="ARBA" id="ARBA00023242"/>
    </source>
</evidence>
<feature type="compositionally biased region" description="Low complexity" evidence="8">
    <location>
        <begin position="34"/>
        <end position="47"/>
    </location>
</feature>
<dbReference type="SMART" id="SM00355">
    <property type="entry name" value="ZnF_C2H2"/>
    <property type="match status" value="2"/>
</dbReference>
<feature type="domain" description="C2H2-type" evidence="9">
    <location>
        <begin position="60"/>
        <end position="87"/>
    </location>
</feature>
<dbReference type="FunFam" id="3.30.160.60:FF:000576">
    <property type="entry name" value="C2H2 transcription factor (AmdX)"/>
    <property type="match status" value="1"/>
</dbReference>
<feature type="compositionally biased region" description="Polar residues" evidence="8">
    <location>
        <begin position="941"/>
        <end position="955"/>
    </location>
</feature>
<keyword evidence="3" id="KW-0677">Repeat</keyword>
<proteinExistence type="predicted"/>
<evidence type="ECO:0000256" key="5">
    <source>
        <dbReference type="ARBA" id="ARBA00022833"/>
    </source>
</evidence>
<keyword evidence="2" id="KW-0479">Metal-binding</keyword>
<evidence type="ECO:0000313" key="11">
    <source>
        <dbReference type="Proteomes" id="UP000039046"/>
    </source>
</evidence>
<gene>
    <name evidence="10" type="ORF">VHEMI08775</name>
</gene>
<dbReference type="GO" id="GO:0000785">
    <property type="term" value="C:chromatin"/>
    <property type="evidence" value="ECO:0007669"/>
    <property type="project" value="TreeGrafter"/>
</dbReference>
<dbReference type="FunFam" id="3.30.160.60:FF:000343">
    <property type="entry name" value="C2H2 transcription factor (AmdX)"/>
    <property type="match status" value="1"/>
</dbReference>
<dbReference type="GO" id="GO:0008270">
    <property type="term" value="F:zinc ion binding"/>
    <property type="evidence" value="ECO:0007669"/>
    <property type="project" value="UniProtKB-KW"/>
</dbReference>
<dbReference type="InterPro" id="IPR013087">
    <property type="entry name" value="Znf_C2H2_type"/>
</dbReference>
<dbReference type="InterPro" id="IPR051059">
    <property type="entry name" value="VerF-like"/>
</dbReference>
<dbReference type="GO" id="GO:0006351">
    <property type="term" value="P:DNA-templated transcription"/>
    <property type="evidence" value="ECO:0007669"/>
    <property type="project" value="InterPro"/>
</dbReference>
<keyword evidence="11" id="KW-1185">Reference proteome</keyword>
<dbReference type="AlphaFoldDB" id="A0A0A1T7W9"/>
<dbReference type="Gene3D" id="3.30.160.60">
    <property type="entry name" value="Classic Zinc Finger"/>
    <property type="match status" value="2"/>
</dbReference>
<dbReference type="EMBL" id="CDHN01000005">
    <property type="protein sequence ID" value="CEJ93166.1"/>
    <property type="molecule type" value="Genomic_DNA"/>
</dbReference>
<dbReference type="STRING" id="1531966.A0A0A1T7W9"/>
<name>A0A0A1T7W9_9HYPO</name>
<feature type="region of interest" description="Disordered" evidence="8">
    <location>
        <begin position="108"/>
        <end position="141"/>
    </location>
</feature>
<accession>A0A0A1T7W9</accession>
<evidence type="ECO:0000313" key="10">
    <source>
        <dbReference type="EMBL" id="CEJ93166.1"/>
    </source>
</evidence>
<feature type="domain" description="C2H2-type" evidence="9">
    <location>
        <begin position="88"/>
        <end position="116"/>
    </location>
</feature>
<dbReference type="PANTHER" id="PTHR40626:SF13">
    <property type="entry name" value="RESPIRATION FACTOR 2-RELATED"/>
    <property type="match status" value="1"/>
</dbReference>
<feature type="region of interest" description="Disordered" evidence="8">
    <location>
        <begin position="34"/>
        <end position="61"/>
    </location>
</feature>
<evidence type="ECO:0000259" key="9">
    <source>
        <dbReference type="PROSITE" id="PS50157"/>
    </source>
</evidence>
<evidence type="ECO:0000256" key="7">
    <source>
        <dbReference type="PROSITE-ProRule" id="PRU00042"/>
    </source>
</evidence>
<evidence type="ECO:0000256" key="3">
    <source>
        <dbReference type="ARBA" id="ARBA00022737"/>
    </source>
</evidence>
<evidence type="ECO:0000256" key="2">
    <source>
        <dbReference type="ARBA" id="ARBA00022723"/>
    </source>
</evidence>
<dbReference type="Pfam" id="PF04082">
    <property type="entry name" value="Fungal_trans"/>
    <property type="match status" value="1"/>
</dbReference>